<evidence type="ECO:0000256" key="16">
    <source>
        <dbReference type="ARBA" id="ARBA00022989"/>
    </source>
</evidence>
<comment type="function">
    <text evidence="21">Catalyzes the ATP-dependent phosphorylation of sn-l,2-diacylglycerol (DAG) to phosphatidic acid. Involved in the recycling of diacylglycerol produced as a by-product during membrane-derived oligosaccharide (MDO) biosynthesis.</text>
</comment>
<keyword evidence="17 21" id="KW-0443">Lipid metabolism</keyword>
<dbReference type="Pfam" id="PF01219">
    <property type="entry name" value="DAGK_prokar"/>
    <property type="match status" value="1"/>
</dbReference>
<dbReference type="CDD" id="cd14264">
    <property type="entry name" value="DAGK_IM"/>
    <property type="match status" value="1"/>
</dbReference>
<keyword evidence="13 21" id="KW-0418">Kinase</keyword>
<dbReference type="EC" id="2.7.1.107" evidence="4 21"/>
<feature type="transmembrane region" description="Helical" evidence="21">
    <location>
        <begin position="129"/>
        <end position="148"/>
    </location>
</feature>
<keyword evidence="10 21" id="KW-0812">Transmembrane</keyword>
<gene>
    <name evidence="22" type="ORF">EV680_1482</name>
</gene>
<keyword evidence="18 21" id="KW-0472">Membrane</keyword>
<evidence type="ECO:0000256" key="9">
    <source>
        <dbReference type="ARBA" id="ARBA00022679"/>
    </source>
</evidence>
<evidence type="ECO:0000256" key="18">
    <source>
        <dbReference type="ARBA" id="ARBA00023136"/>
    </source>
</evidence>
<evidence type="ECO:0000256" key="3">
    <source>
        <dbReference type="ARBA" id="ARBA00005967"/>
    </source>
</evidence>
<keyword evidence="19" id="KW-0594">Phospholipid biosynthesis</keyword>
<dbReference type="InterPro" id="IPR033718">
    <property type="entry name" value="DAGK_prok"/>
</dbReference>
<keyword evidence="15" id="KW-0460">Magnesium</keyword>
<organism evidence="22 23">
    <name type="scientific">Uruburuella suis</name>
    <dbReference type="NCBI Taxonomy" id="252130"/>
    <lineage>
        <taxon>Bacteria</taxon>
        <taxon>Pseudomonadati</taxon>
        <taxon>Pseudomonadota</taxon>
        <taxon>Betaproteobacteria</taxon>
        <taxon>Neisseriales</taxon>
        <taxon>Neisseriaceae</taxon>
        <taxon>Uruburuella</taxon>
    </lineage>
</organism>
<keyword evidence="7" id="KW-0444">Lipid biosynthesis</keyword>
<evidence type="ECO:0000256" key="8">
    <source>
        <dbReference type="ARBA" id="ARBA00022519"/>
    </source>
</evidence>
<name>A0ABY2BWD3_9NEIS</name>
<sequence>MWLRILPMPWPLGLKHKGRLNMYTPKTYAEKMKGKRGWRRIANALGYSCHGVRFACAEPGFRQLLWLHGALMLILCFAGFGLAVSMILVLASFVSIVVELLNTGIEAAVDHTSQEQHALAKGAKDVGSAAQYIMLAALAILWIMAIIGSTSS</sequence>
<comment type="similarity">
    <text evidence="3 21">Belongs to the bacterial diacylglycerol kinase family.</text>
</comment>
<keyword evidence="20 21" id="KW-1208">Phospholipid metabolism</keyword>
<dbReference type="GO" id="GO:0016301">
    <property type="term" value="F:kinase activity"/>
    <property type="evidence" value="ECO:0007669"/>
    <property type="project" value="UniProtKB-KW"/>
</dbReference>
<accession>A0ABY2BWD3</accession>
<evidence type="ECO:0000256" key="20">
    <source>
        <dbReference type="ARBA" id="ARBA00023264"/>
    </source>
</evidence>
<protein>
    <recommendedName>
        <fullName evidence="5 21">Diacylglycerol kinase</fullName>
        <ecNumber evidence="4 21">2.7.1.107</ecNumber>
    </recommendedName>
</protein>
<keyword evidence="12 21" id="KW-0547">Nucleotide-binding</keyword>
<dbReference type="Gene3D" id="1.10.287.3610">
    <property type="match status" value="1"/>
</dbReference>
<comment type="catalytic activity">
    <reaction evidence="21">
        <text>a 1,2-diacyl-sn-glycerol + ATP = a 1,2-diacyl-sn-glycero-3-phosphate + ADP + H(+)</text>
        <dbReference type="Rhea" id="RHEA:10272"/>
        <dbReference type="ChEBI" id="CHEBI:15378"/>
        <dbReference type="ChEBI" id="CHEBI:17815"/>
        <dbReference type="ChEBI" id="CHEBI:30616"/>
        <dbReference type="ChEBI" id="CHEBI:58608"/>
        <dbReference type="ChEBI" id="CHEBI:456216"/>
        <dbReference type="EC" id="2.7.1.107"/>
    </reaction>
</comment>
<evidence type="ECO:0000256" key="7">
    <source>
        <dbReference type="ARBA" id="ARBA00022516"/>
    </source>
</evidence>
<evidence type="ECO:0000256" key="14">
    <source>
        <dbReference type="ARBA" id="ARBA00022840"/>
    </source>
</evidence>
<keyword evidence="11" id="KW-0479">Metal-binding</keyword>
<evidence type="ECO:0000256" key="12">
    <source>
        <dbReference type="ARBA" id="ARBA00022741"/>
    </source>
</evidence>
<evidence type="ECO:0000313" key="23">
    <source>
        <dbReference type="Proteomes" id="UP000294721"/>
    </source>
</evidence>
<evidence type="ECO:0000256" key="2">
    <source>
        <dbReference type="ARBA" id="ARBA00004429"/>
    </source>
</evidence>
<keyword evidence="6" id="KW-1003">Cell membrane</keyword>
<keyword evidence="23" id="KW-1185">Reference proteome</keyword>
<dbReference type="InterPro" id="IPR000829">
    <property type="entry name" value="DAGK"/>
</dbReference>
<evidence type="ECO:0000256" key="15">
    <source>
        <dbReference type="ARBA" id="ARBA00022842"/>
    </source>
</evidence>
<reference evidence="22 23" key="1">
    <citation type="submission" date="2019-03" db="EMBL/GenBank/DDBJ databases">
        <title>Genomic Encyclopedia of Type Strains, Phase IV (KMG-IV): sequencing the most valuable type-strain genomes for metagenomic binning, comparative biology and taxonomic classification.</title>
        <authorList>
            <person name="Goeker M."/>
        </authorList>
    </citation>
    <scope>NUCLEOTIDE SEQUENCE [LARGE SCALE GENOMIC DNA]</scope>
    <source>
        <strain evidence="22 23">DSM 17474</strain>
    </source>
</reference>
<comment type="caution">
    <text evidence="21">Lacks conserved residue(s) required for the propagation of feature annotation.</text>
</comment>
<comment type="caution">
    <text evidence="22">The sequence shown here is derived from an EMBL/GenBank/DDBJ whole genome shotgun (WGS) entry which is preliminary data.</text>
</comment>
<dbReference type="PANTHER" id="PTHR34299">
    <property type="entry name" value="DIACYLGLYCEROL KINASE"/>
    <property type="match status" value="1"/>
</dbReference>
<keyword evidence="8 21" id="KW-0997">Cell inner membrane</keyword>
<comment type="subcellular location">
    <subcellularLocation>
        <location evidence="2 21">Cell inner membrane</location>
        <topology evidence="2 21">Multi-pass membrane protein</topology>
    </subcellularLocation>
</comment>
<evidence type="ECO:0000256" key="13">
    <source>
        <dbReference type="ARBA" id="ARBA00022777"/>
    </source>
</evidence>
<feature type="transmembrane region" description="Helical" evidence="21">
    <location>
        <begin position="70"/>
        <end position="94"/>
    </location>
</feature>
<keyword evidence="16 21" id="KW-1133">Transmembrane helix</keyword>
<evidence type="ECO:0000256" key="21">
    <source>
        <dbReference type="RuleBase" id="RU363065"/>
    </source>
</evidence>
<evidence type="ECO:0000256" key="19">
    <source>
        <dbReference type="ARBA" id="ARBA00023209"/>
    </source>
</evidence>
<proteinExistence type="inferred from homology"/>
<evidence type="ECO:0000256" key="6">
    <source>
        <dbReference type="ARBA" id="ARBA00022475"/>
    </source>
</evidence>
<evidence type="ECO:0000256" key="17">
    <source>
        <dbReference type="ARBA" id="ARBA00023098"/>
    </source>
</evidence>
<dbReference type="Proteomes" id="UP000294721">
    <property type="component" value="Unassembled WGS sequence"/>
</dbReference>
<evidence type="ECO:0000256" key="4">
    <source>
        <dbReference type="ARBA" id="ARBA00012133"/>
    </source>
</evidence>
<keyword evidence="9 21" id="KW-0808">Transferase</keyword>
<evidence type="ECO:0000256" key="10">
    <source>
        <dbReference type="ARBA" id="ARBA00022692"/>
    </source>
</evidence>
<evidence type="ECO:0000256" key="5">
    <source>
        <dbReference type="ARBA" id="ARBA00017575"/>
    </source>
</evidence>
<dbReference type="PANTHER" id="PTHR34299:SF1">
    <property type="entry name" value="DIACYLGLYCEROL KINASE"/>
    <property type="match status" value="1"/>
</dbReference>
<dbReference type="EMBL" id="SLXE01000048">
    <property type="protein sequence ID" value="TCO98340.1"/>
    <property type="molecule type" value="Genomic_DNA"/>
</dbReference>
<comment type="cofactor">
    <cofactor evidence="1">
        <name>Mg(2+)</name>
        <dbReference type="ChEBI" id="CHEBI:18420"/>
    </cofactor>
</comment>
<evidence type="ECO:0000256" key="1">
    <source>
        <dbReference type="ARBA" id="ARBA00001946"/>
    </source>
</evidence>
<dbReference type="InterPro" id="IPR036945">
    <property type="entry name" value="DAGK_sf"/>
</dbReference>
<keyword evidence="14 21" id="KW-0067">ATP-binding</keyword>
<evidence type="ECO:0000313" key="22">
    <source>
        <dbReference type="EMBL" id="TCO98340.1"/>
    </source>
</evidence>
<evidence type="ECO:0000256" key="11">
    <source>
        <dbReference type="ARBA" id="ARBA00022723"/>
    </source>
</evidence>